<name>A0ABR2GSN8_9EUKA</name>
<dbReference type="SUPFAM" id="SSF49562">
    <property type="entry name" value="C2 domain (Calcium/lipid-binding domain, CaLB)"/>
    <property type="match status" value="1"/>
</dbReference>
<evidence type="ECO:0008006" key="3">
    <source>
        <dbReference type="Google" id="ProtNLM"/>
    </source>
</evidence>
<dbReference type="InterPro" id="IPR035892">
    <property type="entry name" value="C2_domain_sf"/>
</dbReference>
<evidence type="ECO:0000313" key="1">
    <source>
        <dbReference type="EMBL" id="KAK8836954.1"/>
    </source>
</evidence>
<evidence type="ECO:0000313" key="2">
    <source>
        <dbReference type="Proteomes" id="UP001470230"/>
    </source>
</evidence>
<accession>A0ABR2GSN8</accession>
<reference evidence="1 2" key="1">
    <citation type="submission" date="2024-04" db="EMBL/GenBank/DDBJ databases">
        <title>Tritrichomonas musculus Genome.</title>
        <authorList>
            <person name="Alves-Ferreira E."/>
            <person name="Grigg M."/>
            <person name="Lorenzi H."/>
            <person name="Galac M."/>
        </authorList>
    </citation>
    <scope>NUCLEOTIDE SEQUENCE [LARGE SCALE GENOMIC DNA]</scope>
    <source>
        <strain evidence="1 2">EAF2021</strain>
    </source>
</reference>
<dbReference type="Proteomes" id="UP001470230">
    <property type="component" value="Unassembled WGS sequence"/>
</dbReference>
<gene>
    <name evidence="1" type="ORF">M9Y10_036987</name>
</gene>
<sequence>MSKYIFDVKINYANLSPEIQKIKSPLGLILSVDGNSQSIETPSVKSSDPTWNYCARFILLLPNLSHAYIYIKLCAKNQKTNQIVVLATSKCNLKAMPVGSPKNITIPLMNTKNTAICSAKLCLTATISAYAPTPVNYHSQPPYPYSDRVSGVLYPSV</sequence>
<organism evidence="1 2">
    <name type="scientific">Tritrichomonas musculus</name>
    <dbReference type="NCBI Taxonomy" id="1915356"/>
    <lineage>
        <taxon>Eukaryota</taxon>
        <taxon>Metamonada</taxon>
        <taxon>Parabasalia</taxon>
        <taxon>Tritrichomonadida</taxon>
        <taxon>Tritrichomonadidae</taxon>
        <taxon>Tritrichomonas</taxon>
    </lineage>
</organism>
<protein>
    <recommendedName>
        <fullName evidence="3">C2 domain-containing protein</fullName>
    </recommendedName>
</protein>
<comment type="caution">
    <text evidence="1">The sequence shown here is derived from an EMBL/GenBank/DDBJ whole genome shotgun (WGS) entry which is preliminary data.</text>
</comment>
<dbReference type="EMBL" id="JAPFFF010000062">
    <property type="protein sequence ID" value="KAK8836954.1"/>
    <property type="molecule type" value="Genomic_DNA"/>
</dbReference>
<keyword evidence="2" id="KW-1185">Reference proteome</keyword>
<proteinExistence type="predicted"/>